<protein>
    <submittedName>
        <fullName evidence="7">MipA/OmpV family protein</fullName>
    </submittedName>
</protein>
<feature type="chain" id="PRO_5047504286" evidence="6">
    <location>
        <begin position="41"/>
        <end position="304"/>
    </location>
</feature>
<comment type="caution">
    <text evidence="7">The sequence shown here is derived from an EMBL/GenBank/DDBJ whole genome shotgun (WGS) entry which is preliminary data.</text>
</comment>
<accession>A0ABW9UY26</accession>
<evidence type="ECO:0000256" key="5">
    <source>
        <dbReference type="ARBA" id="ARBA00023237"/>
    </source>
</evidence>
<keyword evidence="5" id="KW-0998">Cell outer membrane</keyword>
<keyword evidence="4" id="KW-0472">Membrane</keyword>
<evidence type="ECO:0000313" key="7">
    <source>
        <dbReference type="EMBL" id="MXO69724.1"/>
    </source>
</evidence>
<dbReference type="PANTHER" id="PTHR38776:SF1">
    <property type="entry name" value="MLTA-INTERACTING PROTEIN-RELATED"/>
    <property type="match status" value="1"/>
</dbReference>
<proteinExistence type="inferred from homology"/>
<keyword evidence="8" id="KW-1185">Reference proteome</keyword>
<gene>
    <name evidence="7" type="ORF">GRI72_12930</name>
</gene>
<comment type="subcellular location">
    <subcellularLocation>
        <location evidence="1">Cell outer membrane</location>
    </subcellularLocation>
</comment>
<evidence type="ECO:0000256" key="2">
    <source>
        <dbReference type="ARBA" id="ARBA00005722"/>
    </source>
</evidence>
<evidence type="ECO:0000256" key="3">
    <source>
        <dbReference type="ARBA" id="ARBA00022729"/>
    </source>
</evidence>
<sequence>MRRPRTFGQQQSRGISHVMKSLITLAGAGLAALAAGPVLAQEGEAAGPPEIEDSVYSGDWITVGGGAVYSASYDGSDDYVVFPIPMVMGKVGPVSISPRAGGIALDFVENPPDRVGLDLGLVASLNSNRASRIEDPVVKAAGKLDRAVEIGPTAGLSFPGVLNPYDRVSIGVDARWDVAGAHEGMVASPSVSYFTPLSRGMVGLLSLSAEYADGDYADYYYSVSPGQAAASGLPLYQADSGFTKAGATVLLGADLDGNLANGGFALYALGGYSRMLGDARDTPYTSVRGDADQWFAALGVGYTF</sequence>
<dbReference type="Proteomes" id="UP000444401">
    <property type="component" value="Unassembled WGS sequence"/>
</dbReference>
<name>A0ABW9UY26_9SPHN</name>
<reference evidence="7 8" key="1">
    <citation type="submission" date="2019-12" db="EMBL/GenBank/DDBJ databases">
        <title>Genomic-based taxomic classification of the family Erythrobacteraceae.</title>
        <authorList>
            <person name="Xu L."/>
        </authorList>
    </citation>
    <scope>NUCLEOTIDE SEQUENCE [LARGE SCALE GENOMIC DNA]</scope>
    <source>
        <strain evidence="7 8">H32</strain>
    </source>
</reference>
<organism evidence="7 8">
    <name type="scientific">Pelagerythrobacter marinus</name>
    <dbReference type="NCBI Taxonomy" id="538382"/>
    <lineage>
        <taxon>Bacteria</taxon>
        <taxon>Pseudomonadati</taxon>
        <taxon>Pseudomonadota</taxon>
        <taxon>Alphaproteobacteria</taxon>
        <taxon>Sphingomonadales</taxon>
        <taxon>Erythrobacteraceae</taxon>
        <taxon>Pelagerythrobacter</taxon>
    </lineage>
</organism>
<evidence type="ECO:0000256" key="1">
    <source>
        <dbReference type="ARBA" id="ARBA00004442"/>
    </source>
</evidence>
<dbReference type="PANTHER" id="PTHR38776">
    <property type="entry name" value="MLTA-INTERACTING PROTEIN-RELATED"/>
    <property type="match status" value="1"/>
</dbReference>
<dbReference type="Pfam" id="PF06629">
    <property type="entry name" value="MipA"/>
    <property type="match status" value="1"/>
</dbReference>
<evidence type="ECO:0000256" key="6">
    <source>
        <dbReference type="SAM" id="SignalP"/>
    </source>
</evidence>
<evidence type="ECO:0000256" key="4">
    <source>
        <dbReference type="ARBA" id="ARBA00023136"/>
    </source>
</evidence>
<dbReference type="EMBL" id="WTYO01000006">
    <property type="protein sequence ID" value="MXO69724.1"/>
    <property type="molecule type" value="Genomic_DNA"/>
</dbReference>
<feature type="signal peptide" evidence="6">
    <location>
        <begin position="1"/>
        <end position="40"/>
    </location>
</feature>
<keyword evidence="3 6" id="KW-0732">Signal</keyword>
<evidence type="ECO:0000313" key="8">
    <source>
        <dbReference type="Proteomes" id="UP000444401"/>
    </source>
</evidence>
<comment type="similarity">
    <text evidence="2">Belongs to the MipA/OmpV family.</text>
</comment>
<dbReference type="InterPro" id="IPR010583">
    <property type="entry name" value="MipA"/>
</dbReference>